<reference evidence="5" key="1">
    <citation type="journal article" date="2020" name="mSystems">
        <title>Genome- and Community-Level Interaction Insights into Carbon Utilization and Element Cycling Functions of Hydrothermarchaeota in Hydrothermal Sediment.</title>
        <authorList>
            <person name="Zhou Z."/>
            <person name="Liu Y."/>
            <person name="Xu W."/>
            <person name="Pan J."/>
            <person name="Luo Z.H."/>
            <person name="Li M."/>
        </authorList>
    </citation>
    <scope>NUCLEOTIDE SEQUENCE [LARGE SCALE GENOMIC DNA]</scope>
    <source>
        <strain evidence="4">SpSt-638</strain>
        <strain evidence="5">SpSt-648</strain>
    </source>
</reference>
<name>A0A7C4JLV8_STAMA</name>
<dbReference type="EMBL" id="DTBE01000041">
    <property type="protein sequence ID" value="HGQ59367.1"/>
    <property type="molecule type" value="Genomic_DNA"/>
</dbReference>
<evidence type="ECO:0000313" key="4">
    <source>
        <dbReference type="EMBL" id="HGQ59367.1"/>
    </source>
</evidence>
<accession>A0A7C4JLV8</accession>
<dbReference type="SMART" id="SM01007">
    <property type="entry name" value="Aldolase_II"/>
    <property type="match status" value="1"/>
</dbReference>
<comment type="caution">
    <text evidence="5">The sequence shown here is derived from an EMBL/GenBank/DDBJ whole genome shotgun (WGS) entry which is preliminary data.</text>
</comment>
<evidence type="ECO:0000313" key="5">
    <source>
        <dbReference type="EMBL" id="HGQ73942.1"/>
    </source>
</evidence>
<dbReference type="UniPathway" id="UPA00071"/>
<keyword evidence="1" id="KW-0479">Metal-binding</keyword>
<proteinExistence type="predicted"/>
<organism evidence="5">
    <name type="scientific">Staphylothermus marinus</name>
    <dbReference type="NCBI Taxonomy" id="2280"/>
    <lineage>
        <taxon>Archaea</taxon>
        <taxon>Thermoproteota</taxon>
        <taxon>Thermoprotei</taxon>
        <taxon>Desulfurococcales</taxon>
        <taxon>Desulfurococcaceae</taxon>
        <taxon>Staphylothermus</taxon>
    </lineage>
</organism>
<dbReference type="GO" id="GO:0046872">
    <property type="term" value="F:metal ion binding"/>
    <property type="evidence" value="ECO:0007669"/>
    <property type="project" value="UniProtKB-KW"/>
</dbReference>
<protein>
    <submittedName>
        <fullName evidence="5">Class II aldolase/adducin family protein</fullName>
    </submittedName>
</protein>
<evidence type="ECO:0000259" key="3">
    <source>
        <dbReference type="SMART" id="SM01007"/>
    </source>
</evidence>
<dbReference type="PANTHER" id="PTHR22789:SF0">
    <property type="entry name" value="3-OXO-TETRONATE 4-PHOSPHATE DECARBOXYLASE-RELATED"/>
    <property type="match status" value="1"/>
</dbReference>
<dbReference type="InterPro" id="IPR036409">
    <property type="entry name" value="Aldolase_II/adducin_N_sf"/>
</dbReference>
<evidence type="ECO:0000256" key="2">
    <source>
        <dbReference type="ARBA" id="ARBA00023239"/>
    </source>
</evidence>
<keyword evidence="2" id="KW-0456">Lyase</keyword>
<dbReference type="GO" id="GO:0005829">
    <property type="term" value="C:cytosol"/>
    <property type="evidence" value="ECO:0007669"/>
    <property type="project" value="TreeGrafter"/>
</dbReference>
<dbReference type="InterPro" id="IPR001303">
    <property type="entry name" value="Aldolase_II/adducin_N"/>
</dbReference>
<dbReference type="GO" id="GO:0019323">
    <property type="term" value="P:pentose catabolic process"/>
    <property type="evidence" value="ECO:0007669"/>
    <property type="project" value="TreeGrafter"/>
</dbReference>
<dbReference type="SUPFAM" id="SSF53639">
    <property type="entry name" value="AraD/HMP-PK domain-like"/>
    <property type="match status" value="1"/>
</dbReference>
<dbReference type="EMBL" id="DTBP01000017">
    <property type="protein sequence ID" value="HGQ73942.1"/>
    <property type="molecule type" value="Genomic_DNA"/>
</dbReference>
<feature type="domain" description="Class II aldolase/adducin N-terminal" evidence="3">
    <location>
        <begin position="12"/>
        <end position="193"/>
    </location>
</feature>
<dbReference type="Pfam" id="PF00596">
    <property type="entry name" value="Aldolase_II"/>
    <property type="match status" value="1"/>
</dbReference>
<sequence>MSRIVHHRELALDLVKAMKLMFIQGLINPRGGNGSVKINDRTVLLTPSGVSKYRLKTSDLIRYDLVSREFDKNIFGYKPSIEWRVHIAIYEAETRAVSVLHAHPLHVNLLVEIGEFDWWKIPIAKYELGDAVVCVAKPYEPGSIELSNEIGELVENGCSVIIIPQHGVFTWGNDVWSAFDKISALEYLAKYRFLQKIYIK</sequence>
<dbReference type="PANTHER" id="PTHR22789">
    <property type="entry name" value="FUCULOSE PHOSPHATE ALDOLASE"/>
    <property type="match status" value="1"/>
</dbReference>
<gene>
    <name evidence="4" type="ORF">ENU09_01395</name>
    <name evidence="5" type="ORF">ENU20_02560</name>
</gene>
<dbReference type="Gene3D" id="3.40.225.10">
    <property type="entry name" value="Class II aldolase/adducin N-terminal domain"/>
    <property type="match status" value="1"/>
</dbReference>
<dbReference type="GO" id="GO:0016832">
    <property type="term" value="F:aldehyde-lyase activity"/>
    <property type="evidence" value="ECO:0007669"/>
    <property type="project" value="TreeGrafter"/>
</dbReference>
<dbReference type="InterPro" id="IPR050197">
    <property type="entry name" value="Aldolase_class_II_sugar_metab"/>
</dbReference>
<dbReference type="AlphaFoldDB" id="A0A7C4JLV8"/>
<evidence type="ECO:0000256" key="1">
    <source>
        <dbReference type="ARBA" id="ARBA00022723"/>
    </source>
</evidence>